<comment type="caution">
    <text evidence="3">The sequence shown here is derived from an EMBL/GenBank/DDBJ whole genome shotgun (WGS) entry which is preliminary data.</text>
</comment>
<dbReference type="OrthoDB" id="77911at2759"/>
<keyword evidence="4" id="KW-1185">Reference proteome</keyword>
<name>A0A1J4K7K9_9EUKA</name>
<dbReference type="VEuPathDB" id="TrichDB:TRFO_24452"/>
<evidence type="ECO:0000259" key="2">
    <source>
        <dbReference type="Pfam" id="PF17800"/>
    </source>
</evidence>
<dbReference type="GeneID" id="94838465"/>
<reference evidence="3" key="1">
    <citation type="submission" date="2016-10" db="EMBL/GenBank/DDBJ databases">
        <authorList>
            <person name="Benchimol M."/>
            <person name="Almeida L.G."/>
            <person name="Vasconcelos A.T."/>
            <person name="Perreira-Neves A."/>
            <person name="Rosa I.A."/>
            <person name="Tasca T."/>
            <person name="Bogo M.R."/>
            <person name="de Souza W."/>
        </authorList>
    </citation>
    <scope>NUCLEOTIDE SEQUENCE [LARGE SCALE GENOMIC DNA]</scope>
    <source>
        <strain evidence="3">K</strain>
    </source>
</reference>
<dbReference type="Gene3D" id="2.60.120.340">
    <property type="entry name" value="Nucleoplasmin core domain"/>
    <property type="match status" value="1"/>
</dbReference>
<dbReference type="RefSeq" id="XP_068360503.1">
    <property type="nucleotide sequence ID" value="XM_068503761.1"/>
</dbReference>
<organism evidence="3 4">
    <name type="scientific">Tritrichomonas foetus</name>
    <dbReference type="NCBI Taxonomy" id="1144522"/>
    <lineage>
        <taxon>Eukaryota</taxon>
        <taxon>Metamonada</taxon>
        <taxon>Parabasalia</taxon>
        <taxon>Tritrichomonadida</taxon>
        <taxon>Tritrichomonadidae</taxon>
        <taxon>Tritrichomonas</taxon>
    </lineage>
</organism>
<proteinExistence type="predicted"/>
<feature type="compositionally biased region" description="Acidic residues" evidence="1">
    <location>
        <begin position="115"/>
        <end position="133"/>
    </location>
</feature>
<feature type="region of interest" description="Disordered" evidence="1">
    <location>
        <begin position="115"/>
        <end position="134"/>
    </location>
</feature>
<dbReference type="Proteomes" id="UP000179807">
    <property type="component" value="Unassembled WGS sequence"/>
</dbReference>
<dbReference type="AlphaFoldDB" id="A0A1J4K7K9"/>
<protein>
    <recommendedName>
        <fullName evidence="2">Nucleoplasmin-like domain-containing protein</fullName>
    </recommendedName>
</protein>
<sequence>MESTIWGIKINHGSQSKVPILDNVYTQLTNVCLGEISGQEPTFVKASIETIQIEKINETTAEAPVEKSSVILGVLTPSKIEQIQINQQYSPLNTVSIEASGPNDVYISGNYIDISDDDEEEEEEEAFDEEMDEQQLTKKLMEVVSKK</sequence>
<dbReference type="InterPro" id="IPR041232">
    <property type="entry name" value="NPL"/>
</dbReference>
<evidence type="ECO:0000256" key="1">
    <source>
        <dbReference type="SAM" id="MobiDB-lite"/>
    </source>
</evidence>
<dbReference type="Pfam" id="PF17800">
    <property type="entry name" value="NPL"/>
    <property type="match status" value="1"/>
</dbReference>
<evidence type="ECO:0000313" key="4">
    <source>
        <dbReference type="Proteomes" id="UP000179807"/>
    </source>
</evidence>
<feature type="domain" description="Nucleoplasmin-like" evidence="2">
    <location>
        <begin position="5"/>
        <end position="112"/>
    </location>
</feature>
<dbReference type="EMBL" id="MLAK01000699">
    <property type="protein sequence ID" value="OHT07367.1"/>
    <property type="molecule type" value="Genomic_DNA"/>
</dbReference>
<accession>A0A1J4K7K9</accession>
<evidence type="ECO:0000313" key="3">
    <source>
        <dbReference type="EMBL" id="OHT07367.1"/>
    </source>
</evidence>
<gene>
    <name evidence="3" type="ORF">TRFO_24452</name>
</gene>